<evidence type="ECO:0000259" key="1">
    <source>
        <dbReference type="Pfam" id="PF01814"/>
    </source>
</evidence>
<dbReference type="PANTHER" id="PTHR35585:SF1">
    <property type="entry name" value="HHE DOMAIN PROTEIN (AFU_ORTHOLOGUE AFUA_4G00730)"/>
    <property type="match status" value="1"/>
</dbReference>
<protein>
    <recommendedName>
        <fullName evidence="1">Hemerythrin-like domain-containing protein</fullName>
    </recommendedName>
</protein>
<evidence type="ECO:0000313" key="2">
    <source>
        <dbReference type="EMBL" id="GAA1757361.1"/>
    </source>
</evidence>
<accession>A0ABN2KIV7</accession>
<name>A0ABN2KIV7_9MICC</name>
<evidence type="ECO:0000313" key="3">
    <source>
        <dbReference type="Proteomes" id="UP001501204"/>
    </source>
</evidence>
<dbReference type="InterPro" id="IPR012312">
    <property type="entry name" value="Hemerythrin-like"/>
</dbReference>
<dbReference type="RefSeq" id="WP_344121355.1">
    <property type="nucleotide sequence ID" value="NZ_BAAAOA010000016.1"/>
</dbReference>
<gene>
    <name evidence="2" type="ORF">GCM10009767_15870</name>
</gene>
<dbReference type="Gene3D" id="1.20.120.520">
    <property type="entry name" value="nmb1532 protein domain like"/>
    <property type="match status" value="1"/>
</dbReference>
<dbReference type="PANTHER" id="PTHR35585">
    <property type="entry name" value="HHE DOMAIN PROTEIN (AFU_ORTHOLOGUE AFUA_4G00730)"/>
    <property type="match status" value="1"/>
</dbReference>
<sequence length="255" mass="28647">MTSIADQTVEELGGPSSVLVRMRREHGEQEALLQRLEATSGDAQDEVLTRLWRLVFTHAYAEETVVWPAIRAVSRDGDELTLHIEQGHQKLSELTAELERTRPGDPGRGELITELAAELRLDIREEEDILLPRLREGADDRRLRRLGRAWALVRSTAPTRPHVAVSRRPPGNLIAAAPLSVLDRSRDRLDRAARDRSGRVRSGAEAASWALARVAGAIERSRLVQVGERARTRPGRWTVHRWLTRNTPPTSDQSD</sequence>
<feature type="domain" description="Hemerythrin-like" evidence="1">
    <location>
        <begin position="21"/>
        <end position="134"/>
    </location>
</feature>
<keyword evidence="3" id="KW-1185">Reference proteome</keyword>
<reference evidence="2 3" key="1">
    <citation type="journal article" date="2019" name="Int. J. Syst. Evol. Microbiol.">
        <title>The Global Catalogue of Microorganisms (GCM) 10K type strain sequencing project: providing services to taxonomists for standard genome sequencing and annotation.</title>
        <authorList>
            <consortium name="The Broad Institute Genomics Platform"/>
            <consortium name="The Broad Institute Genome Sequencing Center for Infectious Disease"/>
            <person name="Wu L."/>
            <person name="Ma J."/>
        </authorList>
    </citation>
    <scope>NUCLEOTIDE SEQUENCE [LARGE SCALE GENOMIC DNA]</scope>
    <source>
        <strain evidence="2 3">JCM 14735</strain>
    </source>
</reference>
<organism evidence="2 3">
    <name type="scientific">Kocuria aegyptia</name>
    <dbReference type="NCBI Taxonomy" id="330943"/>
    <lineage>
        <taxon>Bacteria</taxon>
        <taxon>Bacillati</taxon>
        <taxon>Actinomycetota</taxon>
        <taxon>Actinomycetes</taxon>
        <taxon>Micrococcales</taxon>
        <taxon>Micrococcaceae</taxon>
        <taxon>Kocuria</taxon>
    </lineage>
</organism>
<proteinExistence type="predicted"/>
<dbReference type="Proteomes" id="UP001501204">
    <property type="component" value="Unassembled WGS sequence"/>
</dbReference>
<dbReference type="Pfam" id="PF01814">
    <property type="entry name" value="Hemerythrin"/>
    <property type="match status" value="1"/>
</dbReference>
<comment type="caution">
    <text evidence="2">The sequence shown here is derived from an EMBL/GenBank/DDBJ whole genome shotgun (WGS) entry which is preliminary data.</text>
</comment>
<dbReference type="EMBL" id="BAAAOA010000016">
    <property type="protein sequence ID" value="GAA1757361.1"/>
    <property type="molecule type" value="Genomic_DNA"/>
</dbReference>